<keyword evidence="4" id="KW-0808">Transferase</keyword>
<dbReference type="Proteomes" id="UP000181997">
    <property type="component" value="Unassembled WGS sequence"/>
</dbReference>
<evidence type="ECO:0000256" key="2">
    <source>
        <dbReference type="ARBA" id="ARBA00033753"/>
    </source>
</evidence>
<evidence type="ECO:0000256" key="1">
    <source>
        <dbReference type="ARBA" id="ARBA00022691"/>
    </source>
</evidence>
<accession>A0A0V8HPI6</accession>
<feature type="domain" description="TsaA-like" evidence="3">
    <location>
        <begin position="4"/>
        <end position="136"/>
    </location>
</feature>
<dbReference type="GO" id="GO:0008168">
    <property type="term" value="F:methyltransferase activity"/>
    <property type="evidence" value="ECO:0007669"/>
    <property type="project" value="UniProtKB-KW"/>
</dbReference>
<dbReference type="OrthoDB" id="9799092at2"/>
<name>A0A0V8HPI6_9BACI</name>
<dbReference type="Gene3D" id="2.40.30.70">
    <property type="entry name" value="YaeB-like"/>
    <property type="match status" value="1"/>
</dbReference>
<protein>
    <submittedName>
        <fullName evidence="4">tRNA-Thr(GGU) m(6)t(6)A37 methyltransferase TsaA</fullName>
    </submittedName>
</protein>
<dbReference type="PANTHER" id="PTHR12818:SF0">
    <property type="entry name" value="TRNA (ADENINE(37)-N6)-METHYLTRANSFERASE"/>
    <property type="match status" value="1"/>
</dbReference>
<dbReference type="SUPFAM" id="SSF118196">
    <property type="entry name" value="YaeB-like"/>
    <property type="match status" value="1"/>
</dbReference>
<dbReference type="InterPro" id="IPR036414">
    <property type="entry name" value="YaeB_N_sf"/>
</dbReference>
<keyword evidence="1" id="KW-0949">S-adenosyl-L-methionine</keyword>
<dbReference type="GO" id="GO:0032259">
    <property type="term" value="P:methylation"/>
    <property type="evidence" value="ECO:0007669"/>
    <property type="project" value="UniProtKB-KW"/>
</dbReference>
<keyword evidence="4" id="KW-0489">Methyltransferase</keyword>
<dbReference type="InterPro" id="IPR040372">
    <property type="entry name" value="YaeB-like"/>
</dbReference>
<dbReference type="CDD" id="cd09281">
    <property type="entry name" value="UPF0066"/>
    <property type="match status" value="1"/>
</dbReference>
<gene>
    <name evidence="4" type="ORF">GA0061094_0276</name>
</gene>
<dbReference type="PANTHER" id="PTHR12818">
    <property type="entry name" value="TRNA (ADENINE(37)-N6)-METHYLTRANSFERASE"/>
    <property type="match status" value="1"/>
</dbReference>
<evidence type="ECO:0000259" key="3">
    <source>
        <dbReference type="PROSITE" id="PS51668"/>
    </source>
</evidence>
<proteinExistence type="inferred from homology"/>
<organism evidence="4 5">
    <name type="scientific">[Bacillus] enclensis</name>
    <dbReference type="NCBI Taxonomy" id="1402860"/>
    <lineage>
        <taxon>Bacteria</taxon>
        <taxon>Bacillati</taxon>
        <taxon>Bacillota</taxon>
        <taxon>Bacilli</taxon>
        <taxon>Bacillales</taxon>
        <taxon>Bacillaceae</taxon>
        <taxon>Rossellomorea</taxon>
    </lineage>
</organism>
<sequence>MITLNPIGVAYNERNEIEDDYWGKVVSKIILDDSLPEDSLSGIESFSHVEIIFHFHKVDQAKIITGARHPRNDVNLPKAGIFSQRGKNRPNQLGLTTARVIKREGRTLFLAGLDCINETPILDIKPVMKEFLPKEPITQPEWTHDIMKHYWE</sequence>
<reference evidence="5" key="1">
    <citation type="submission" date="2016-08" db="EMBL/GenBank/DDBJ databases">
        <authorList>
            <person name="Varghese N."/>
            <person name="Submissions Spin"/>
        </authorList>
    </citation>
    <scope>NUCLEOTIDE SEQUENCE [LARGE SCALE GENOMIC DNA]</scope>
    <source>
        <strain evidence="5">SGD-1123</strain>
    </source>
</reference>
<comment type="similarity">
    <text evidence="2">Belongs to the tRNA methyltransferase O family.</text>
</comment>
<evidence type="ECO:0000313" key="4">
    <source>
        <dbReference type="EMBL" id="SCB75257.1"/>
    </source>
</evidence>
<keyword evidence="5" id="KW-1185">Reference proteome</keyword>
<dbReference type="AlphaFoldDB" id="A0A0V8HPI6"/>
<dbReference type="InterPro" id="IPR023370">
    <property type="entry name" value="TrmO-like_N"/>
</dbReference>
<dbReference type="RefSeq" id="WP_058297193.1">
    <property type="nucleotide sequence ID" value="NZ_FMAU01000001.1"/>
</dbReference>
<dbReference type="EMBL" id="FMAU01000001">
    <property type="protein sequence ID" value="SCB75257.1"/>
    <property type="molecule type" value="Genomic_DNA"/>
</dbReference>
<dbReference type="PROSITE" id="PS51668">
    <property type="entry name" value="TSAA_2"/>
    <property type="match status" value="1"/>
</dbReference>
<dbReference type="InterPro" id="IPR036413">
    <property type="entry name" value="YaeB-like_sf"/>
</dbReference>
<evidence type="ECO:0000313" key="5">
    <source>
        <dbReference type="Proteomes" id="UP000181997"/>
    </source>
</evidence>
<dbReference type="Pfam" id="PF01980">
    <property type="entry name" value="TrmO_N"/>
    <property type="match status" value="1"/>
</dbReference>